<dbReference type="HAMAP" id="MF_00697">
    <property type="entry name" value="UPF0276"/>
    <property type="match status" value="1"/>
</dbReference>
<protein>
    <recommendedName>
        <fullName evidence="1">UPF0276 protein FOB72_29290</fullName>
    </recommendedName>
</protein>
<dbReference type="NCBIfam" id="NF003818">
    <property type="entry name" value="PRK05409.1"/>
    <property type="match status" value="1"/>
</dbReference>
<comment type="similarity">
    <text evidence="1">Belongs to the UPF0276 family.</text>
</comment>
<evidence type="ECO:0000313" key="2">
    <source>
        <dbReference type="EMBL" id="QET06024.1"/>
    </source>
</evidence>
<reference evidence="2 3" key="1">
    <citation type="submission" date="2019-09" db="EMBL/GenBank/DDBJ databases">
        <title>FDA dAtabase for Regulatory Grade micrObial Sequences (FDA-ARGOS): Supporting development and validation of Infectious Disease Dx tests.</title>
        <authorList>
            <person name="Sciortino C."/>
            <person name="Tallon L."/>
            <person name="Sadzewicz L."/>
            <person name="Vavikolanu K."/>
            <person name="Mehta A."/>
            <person name="Aluvathingal J."/>
            <person name="Nadendla S."/>
            <person name="Nandy P."/>
            <person name="Geyer C."/>
            <person name="Yan Y."/>
            <person name="Sichtig H."/>
        </authorList>
    </citation>
    <scope>NUCLEOTIDE SEQUENCE [LARGE SCALE GENOMIC DNA]</scope>
    <source>
        <strain evidence="2 3">FDAARGOS_664</strain>
    </source>
</reference>
<dbReference type="SUPFAM" id="SSF51658">
    <property type="entry name" value="Xylose isomerase-like"/>
    <property type="match status" value="1"/>
</dbReference>
<dbReference type="RefSeq" id="WP_150376745.1">
    <property type="nucleotide sequence ID" value="NZ_CP044067.1"/>
</dbReference>
<dbReference type="Pfam" id="PF05114">
    <property type="entry name" value="MbnB_TglH_ChrH"/>
    <property type="match status" value="1"/>
</dbReference>
<dbReference type="AlphaFoldDB" id="A0A5P2HEJ7"/>
<sequence>MPLPNTAFSGFGLGLRKEHYRDFLDGEVPVDFVEVISENFMVEGGQPRHILRQVRARHPVALHGVSMSIGSADGLDRDYLRRLRALVDEVEPLFVSDHLCWTRIDGFQSHDLLPVPYTEEALGVVCANIAQAQDALGRAMLIENPSSYIAFPGAAMTEWEFLAEMCRRTGCDLLLDVNNIYVSAANHGFDAQAYLAGVPAGRVRQIHLAGHSVGKDLLIDTHDAPVCADVWALYARAMSLVGPVATMIERDAEVPPLGTLLDELALARMHASMPGRPHASSDMQEAA</sequence>
<name>A0A5P2HEJ7_9BURK</name>
<dbReference type="PANTHER" id="PTHR42194">
    <property type="entry name" value="UPF0276 PROTEIN HI_1600"/>
    <property type="match status" value="1"/>
</dbReference>
<evidence type="ECO:0000256" key="1">
    <source>
        <dbReference type="HAMAP-Rule" id="MF_00697"/>
    </source>
</evidence>
<dbReference type="OrthoDB" id="9763101at2"/>
<accession>A0A5P2HEJ7</accession>
<dbReference type="EMBL" id="CP044067">
    <property type="protein sequence ID" value="QET06024.1"/>
    <property type="molecule type" value="Genomic_DNA"/>
</dbReference>
<organism evidence="2 3">
    <name type="scientific">Cupriavidus pauculus</name>
    <dbReference type="NCBI Taxonomy" id="82633"/>
    <lineage>
        <taxon>Bacteria</taxon>
        <taxon>Pseudomonadati</taxon>
        <taxon>Pseudomonadota</taxon>
        <taxon>Betaproteobacteria</taxon>
        <taxon>Burkholderiales</taxon>
        <taxon>Burkholderiaceae</taxon>
        <taxon>Cupriavidus</taxon>
    </lineage>
</organism>
<dbReference type="Gene3D" id="3.20.20.150">
    <property type="entry name" value="Divalent-metal-dependent TIM barrel enzymes"/>
    <property type="match status" value="1"/>
</dbReference>
<dbReference type="InterPro" id="IPR036237">
    <property type="entry name" value="Xyl_isomerase-like_sf"/>
</dbReference>
<gene>
    <name evidence="2" type="ORF">FOB72_29290</name>
</gene>
<dbReference type="InterPro" id="IPR007801">
    <property type="entry name" value="MbnB/TglH/ChrH"/>
</dbReference>
<proteinExistence type="inferred from homology"/>
<dbReference type="Proteomes" id="UP000322822">
    <property type="component" value="Chromosome 2"/>
</dbReference>
<dbReference type="PANTHER" id="PTHR42194:SF1">
    <property type="entry name" value="UPF0276 PROTEIN HI_1600"/>
    <property type="match status" value="1"/>
</dbReference>
<evidence type="ECO:0000313" key="3">
    <source>
        <dbReference type="Proteomes" id="UP000322822"/>
    </source>
</evidence>